<feature type="signal peptide" evidence="2">
    <location>
        <begin position="1"/>
        <end position="30"/>
    </location>
</feature>
<gene>
    <name evidence="3" type="ORF">QQX09_09885</name>
</gene>
<evidence type="ECO:0008006" key="5">
    <source>
        <dbReference type="Google" id="ProtNLM"/>
    </source>
</evidence>
<comment type="caution">
    <text evidence="3">The sequence shown here is derived from an EMBL/GenBank/DDBJ whole genome shotgun (WGS) entry which is preliminary data.</text>
</comment>
<evidence type="ECO:0000313" key="3">
    <source>
        <dbReference type="EMBL" id="MDN4476162.1"/>
    </source>
</evidence>
<feature type="chain" id="PRO_5046194379" description="Gram-positive cocci surface proteins LPxTG domain-containing protein" evidence="2">
    <location>
        <begin position="31"/>
        <end position="451"/>
    </location>
</feature>
<name>A0ABT8GAJ8_9MICO</name>
<keyword evidence="1" id="KW-0472">Membrane</keyword>
<keyword evidence="1" id="KW-0812">Transmembrane</keyword>
<keyword evidence="1" id="KW-1133">Transmembrane helix</keyword>
<sequence>MQNRHLGRAAAVLGLVVGAACIAAPASADAGDIVNASTTWEWVYDEGGRIDDAEARYPGLGPGGGAIWGWTSDAFDEFVFEYEFVTDDDDDYLDASDFDAVSSTRVDGGVSTFVSAAGFRLYDDVAGATFDYTATVTLTIEGSYAQWDVAVAADAPSADTARVIDAMTVGLLGNLGSDRGTVYEPVDASSMISHDEGGYDPIVAYHAVADSVVFDVVDGDDEPWVNLGLTSAGDASLIVALRDYAPCARDEAIAAHIALAPTLDASFGEDIYPPVQEDCASVEAPAPVEATVDFEQYLALTLEDVAVEGWDFLEAPETVFVDASVVEAPEGVDVALVEDEGTGDLYLAVAGVVAAPGTYDVLVAVYLSDGYESGYPYFVSFALTATEAVAAAPEADETDLEEVAEETTTAEDTTEEAVLADTGFDGAPLVALAGTLIALGAVSVARARRRA</sequence>
<dbReference type="Proteomes" id="UP001172728">
    <property type="component" value="Unassembled WGS sequence"/>
</dbReference>
<proteinExistence type="predicted"/>
<evidence type="ECO:0000256" key="2">
    <source>
        <dbReference type="SAM" id="SignalP"/>
    </source>
</evidence>
<organism evidence="3 4">
    <name type="scientific">Demequina litoralis</name>
    <dbReference type="NCBI Taxonomy" id="3051660"/>
    <lineage>
        <taxon>Bacteria</taxon>
        <taxon>Bacillati</taxon>
        <taxon>Actinomycetota</taxon>
        <taxon>Actinomycetes</taxon>
        <taxon>Micrococcales</taxon>
        <taxon>Demequinaceae</taxon>
        <taxon>Demequina</taxon>
    </lineage>
</organism>
<reference evidence="3" key="1">
    <citation type="submission" date="2023-06" db="EMBL/GenBank/DDBJ databases">
        <title>Sysu t00192.</title>
        <authorList>
            <person name="Gao L."/>
            <person name="Fang B.-Z."/>
            <person name="Li W.-J."/>
        </authorList>
    </citation>
    <scope>NUCLEOTIDE SEQUENCE</scope>
    <source>
        <strain evidence="3">SYSU T00192</strain>
    </source>
</reference>
<dbReference type="PROSITE" id="PS51257">
    <property type="entry name" value="PROKAR_LIPOPROTEIN"/>
    <property type="match status" value="1"/>
</dbReference>
<protein>
    <recommendedName>
        <fullName evidence="5">Gram-positive cocci surface proteins LPxTG domain-containing protein</fullName>
    </recommendedName>
</protein>
<keyword evidence="2" id="KW-0732">Signal</keyword>
<evidence type="ECO:0000256" key="1">
    <source>
        <dbReference type="SAM" id="Phobius"/>
    </source>
</evidence>
<dbReference type="EMBL" id="JAUHPW010000007">
    <property type="protein sequence ID" value="MDN4476162.1"/>
    <property type="molecule type" value="Genomic_DNA"/>
</dbReference>
<feature type="transmembrane region" description="Helical" evidence="1">
    <location>
        <begin position="426"/>
        <end position="445"/>
    </location>
</feature>
<accession>A0ABT8GAJ8</accession>
<evidence type="ECO:0000313" key="4">
    <source>
        <dbReference type="Proteomes" id="UP001172728"/>
    </source>
</evidence>
<dbReference type="RefSeq" id="WP_301134090.1">
    <property type="nucleotide sequence ID" value="NZ_JAUHPW010000007.1"/>
</dbReference>
<keyword evidence="4" id="KW-1185">Reference proteome</keyword>